<gene>
    <name evidence="3" type="ORF">XAT740_LOCUS59161</name>
</gene>
<dbReference type="InterPro" id="IPR016007">
    <property type="entry name" value="Alpha_rhamnosid"/>
</dbReference>
<dbReference type="Gene3D" id="2.60.40.10">
    <property type="entry name" value="Immunoglobulins"/>
    <property type="match status" value="1"/>
</dbReference>
<dbReference type="AlphaFoldDB" id="A0A816GFY2"/>
<dbReference type="Proteomes" id="UP000663828">
    <property type="component" value="Unassembled WGS sequence"/>
</dbReference>
<keyword evidence="1" id="KW-0732">Signal</keyword>
<organism evidence="3 4">
    <name type="scientific">Adineta ricciae</name>
    <name type="common">Rotifer</name>
    <dbReference type="NCBI Taxonomy" id="249248"/>
    <lineage>
        <taxon>Eukaryota</taxon>
        <taxon>Metazoa</taxon>
        <taxon>Spiralia</taxon>
        <taxon>Gnathifera</taxon>
        <taxon>Rotifera</taxon>
        <taxon>Eurotatoria</taxon>
        <taxon>Bdelloidea</taxon>
        <taxon>Adinetida</taxon>
        <taxon>Adinetidae</taxon>
        <taxon>Adineta</taxon>
    </lineage>
</organism>
<dbReference type="InterPro" id="IPR013783">
    <property type="entry name" value="Ig-like_fold"/>
</dbReference>
<dbReference type="InterPro" id="IPR003961">
    <property type="entry name" value="FN3_dom"/>
</dbReference>
<reference evidence="3" key="1">
    <citation type="submission" date="2021-02" db="EMBL/GenBank/DDBJ databases">
        <authorList>
            <person name="Nowell W R."/>
        </authorList>
    </citation>
    <scope>NUCLEOTIDE SEQUENCE</scope>
</reference>
<evidence type="ECO:0000313" key="4">
    <source>
        <dbReference type="Proteomes" id="UP000663828"/>
    </source>
</evidence>
<feature type="non-terminal residue" evidence="3">
    <location>
        <position position="188"/>
    </location>
</feature>
<sequence>MFCLYLTVLLVVASINAYEIPAPFDIRIDYYKVDTTRDLVINTPLPRFSWKLPRFNERNVRQTAYQIQLQSYNDRWDSGKVDSTQSIHVSNENFDGLLSLTYYQIRFRVWTSLSDEASSWTDWIRFRTSMFDLHEFLMQRNDDVNWIGSTQIYMNELRKEFNVSSTSAIRTAIAFISGVGYYELYING</sequence>
<dbReference type="Pfam" id="PF25788">
    <property type="entry name" value="Ig_Rha78A_N"/>
    <property type="match status" value="1"/>
</dbReference>
<accession>A0A816GFY2</accession>
<name>A0A816GFY2_ADIRI</name>
<dbReference type="SUPFAM" id="SSF49265">
    <property type="entry name" value="Fibronectin type III"/>
    <property type="match status" value="1"/>
</dbReference>
<evidence type="ECO:0000256" key="1">
    <source>
        <dbReference type="SAM" id="SignalP"/>
    </source>
</evidence>
<dbReference type="PANTHER" id="PTHR33307">
    <property type="entry name" value="ALPHA-RHAMNOSIDASE (EUROFUNG)"/>
    <property type="match status" value="1"/>
</dbReference>
<feature type="chain" id="PRO_5032745229" description="Fibronectin type-III domain-containing protein" evidence="1">
    <location>
        <begin position="18"/>
        <end position="188"/>
    </location>
</feature>
<dbReference type="PROSITE" id="PS50853">
    <property type="entry name" value="FN3"/>
    <property type="match status" value="1"/>
</dbReference>
<proteinExistence type="predicted"/>
<dbReference type="InterPro" id="IPR036116">
    <property type="entry name" value="FN3_sf"/>
</dbReference>
<evidence type="ECO:0000313" key="3">
    <source>
        <dbReference type="EMBL" id="CAF1673584.1"/>
    </source>
</evidence>
<keyword evidence="4" id="KW-1185">Reference proteome</keyword>
<evidence type="ECO:0000259" key="2">
    <source>
        <dbReference type="PROSITE" id="PS50853"/>
    </source>
</evidence>
<feature type="signal peptide" evidence="1">
    <location>
        <begin position="1"/>
        <end position="17"/>
    </location>
</feature>
<feature type="domain" description="Fibronectin type-III" evidence="2">
    <location>
        <begin position="32"/>
        <end position="131"/>
    </location>
</feature>
<comment type="caution">
    <text evidence="3">The sequence shown here is derived from an EMBL/GenBank/DDBJ whole genome shotgun (WGS) entry which is preliminary data.</text>
</comment>
<dbReference type="PANTHER" id="PTHR33307:SF6">
    <property type="entry name" value="ALPHA-RHAMNOSIDASE (EUROFUNG)-RELATED"/>
    <property type="match status" value="1"/>
</dbReference>
<protein>
    <recommendedName>
        <fullName evidence="2">Fibronectin type-III domain-containing protein</fullName>
    </recommendedName>
</protein>
<dbReference type="EMBL" id="CAJNOR010013489">
    <property type="protein sequence ID" value="CAF1673584.1"/>
    <property type="molecule type" value="Genomic_DNA"/>
</dbReference>